<comment type="caution">
    <text evidence="2">The sequence shown here is derived from an EMBL/GenBank/DDBJ whole genome shotgun (WGS) entry which is preliminary data.</text>
</comment>
<gene>
    <name evidence="2" type="primary">g10211</name>
    <name evidence="2" type="ORF">VP750_LOCUS9185</name>
</gene>
<sequence>MGPAAVDVQAPCTLEVSRSQPCLGATDMLLTPPSSPVAGRLTTFKPDWDTTFKMSQWRSPYSTYPYQEPLQQALSIQQLSRPEPLPLYSLQTAYSEPPALHAADGEQVVPQRMHEPLAEAVPSAAADWVAPPVMPQAARSPLREEQHAAPAEHRATVTLQPVRHRAPVQATADHQLAPSSPSPMEQGRVLPEFAELAPAAQRQPQHARDADNKQKTGYSWLSMMTEPQAAALAKKDLQQPLSSLESVGTPLGRHSPAPEAAPVSAGQQAESPHAKEQPAHVSTAEPDLPPKKRRHVREMTPPPIAAHHWAPVPMSKPAPEAQRSPAGRARQHEEHEWDAVVPKRQRRHRLVSGDSSSSSSAAAFEHRPVIPADAPASNVFLEAHSAPQKDQSDPLCMLLEAAEELSHHEDYVTGPMSRAKYTSGEPRSLQEAWAAGDMAVYPYAKSLATKTSISGLVIQKEWVQSLMEPNEHKNNTAVNAVTDSGQGWPITFYLNKDRRELRGPPDGQPGGWANLRRALNAQPTDVAVLWKEYGMAHRSFRLSVLPKSMVPQGVHLAP</sequence>
<organism evidence="2 3">
    <name type="scientific">Coccomyxa viridis</name>
    <dbReference type="NCBI Taxonomy" id="1274662"/>
    <lineage>
        <taxon>Eukaryota</taxon>
        <taxon>Viridiplantae</taxon>
        <taxon>Chlorophyta</taxon>
        <taxon>core chlorophytes</taxon>
        <taxon>Trebouxiophyceae</taxon>
        <taxon>Trebouxiophyceae incertae sedis</taxon>
        <taxon>Coccomyxaceae</taxon>
        <taxon>Coccomyxa</taxon>
    </lineage>
</organism>
<evidence type="ECO:0000256" key="1">
    <source>
        <dbReference type="SAM" id="MobiDB-lite"/>
    </source>
</evidence>
<feature type="region of interest" description="Disordered" evidence="1">
    <location>
        <begin position="244"/>
        <end position="338"/>
    </location>
</feature>
<proteinExistence type="predicted"/>
<evidence type="ECO:0000313" key="2">
    <source>
        <dbReference type="EMBL" id="CAL5227279.1"/>
    </source>
</evidence>
<keyword evidence="3" id="KW-1185">Reference proteome</keyword>
<reference evidence="2 3" key="1">
    <citation type="submission" date="2024-06" db="EMBL/GenBank/DDBJ databases">
        <authorList>
            <person name="Kraege A."/>
            <person name="Thomma B."/>
        </authorList>
    </citation>
    <scope>NUCLEOTIDE SEQUENCE [LARGE SCALE GENOMIC DNA]</scope>
</reference>
<feature type="region of interest" description="Disordered" evidence="1">
    <location>
        <begin position="344"/>
        <end position="363"/>
    </location>
</feature>
<dbReference type="EMBL" id="CAXHTA020000017">
    <property type="protein sequence ID" value="CAL5227279.1"/>
    <property type="molecule type" value="Genomic_DNA"/>
</dbReference>
<dbReference type="Proteomes" id="UP001497392">
    <property type="component" value="Unassembled WGS sequence"/>
</dbReference>
<evidence type="ECO:0000313" key="3">
    <source>
        <dbReference type="Proteomes" id="UP001497392"/>
    </source>
</evidence>
<name>A0ABP1G4T2_9CHLO</name>
<protein>
    <submittedName>
        <fullName evidence="2">G10211 protein</fullName>
    </submittedName>
</protein>
<accession>A0ABP1G4T2</accession>